<dbReference type="InterPro" id="IPR049806">
    <property type="entry name" value="MasK-like_C"/>
</dbReference>
<dbReference type="NCBIfam" id="NF033768">
    <property type="entry name" value="myxo_SS_tail"/>
    <property type="match status" value="1"/>
</dbReference>
<keyword evidence="4" id="KW-0472">Membrane</keyword>
<dbReference type="EMBL" id="FRAW01000053">
    <property type="protein sequence ID" value="SHL25448.1"/>
    <property type="molecule type" value="Genomic_DNA"/>
</dbReference>
<evidence type="ECO:0000256" key="2">
    <source>
        <dbReference type="ARBA" id="ARBA00022692"/>
    </source>
</evidence>
<evidence type="ECO:0000313" key="7">
    <source>
        <dbReference type="EMBL" id="SHL25448.1"/>
    </source>
</evidence>
<comment type="subcellular location">
    <subcellularLocation>
        <location evidence="1">Membrane</location>
        <topology evidence="1">Single-pass membrane protein</topology>
    </subcellularLocation>
</comment>
<dbReference type="Pfam" id="PF03544">
    <property type="entry name" value="TonB_C"/>
    <property type="match status" value="1"/>
</dbReference>
<feature type="domain" description="TonB C-terminal" evidence="6">
    <location>
        <begin position="365"/>
        <end position="451"/>
    </location>
</feature>
<evidence type="ECO:0000256" key="4">
    <source>
        <dbReference type="ARBA" id="ARBA00023136"/>
    </source>
</evidence>
<name>A0A1M6Z4K6_9BACT</name>
<dbReference type="InterPro" id="IPR037682">
    <property type="entry name" value="TonB_C"/>
</dbReference>
<dbReference type="PROSITE" id="PS52015">
    <property type="entry name" value="TONB_CTD"/>
    <property type="match status" value="1"/>
</dbReference>
<proteinExistence type="predicted"/>
<accession>A0A1M6Z4K6</accession>
<keyword evidence="3" id="KW-1133">Transmembrane helix</keyword>
<evidence type="ECO:0000256" key="1">
    <source>
        <dbReference type="ARBA" id="ARBA00004167"/>
    </source>
</evidence>
<dbReference type="Proteomes" id="UP000184275">
    <property type="component" value="Unassembled WGS sequence"/>
</dbReference>
<dbReference type="InterPro" id="IPR006260">
    <property type="entry name" value="TonB/TolA_C"/>
</dbReference>
<protein>
    <submittedName>
        <fullName evidence="7">TonB family C-terminal domain-containing protein</fullName>
    </submittedName>
</protein>
<evidence type="ECO:0000256" key="3">
    <source>
        <dbReference type="ARBA" id="ARBA00022989"/>
    </source>
</evidence>
<dbReference type="RefSeq" id="WP_244889413.1">
    <property type="nucleotide sequence ID" value="NZ_FRAW01000053.1"/>
</dbReference>
<sequence length="451" mass="49727">MKKNILWLLWGLILSSYCYSSEIEFIDVQYPTSSSDALNLGVAVTDNYMVISARGGFQPNVYYKPIEYSGRVWYIAIHKESEDDLGKFIWANYSLKKGLPDSVYVDSNNKFIALPGEGNMGTKLPQNLEKLSKGTFTATLSPNSARRLQEDAIIAPLSAFDIIAKDLIAISFQFTESKDINFAVLTISKDFIKKREVTELLPLMQALKDAGFKYVSWSIHDNLNSELDLKKTSQKIYKGLYLPLGLKFPRFVDSNGQQTLDNPQRETHKLLTATIGAASSYDLMKNQKFTKDIDQVLKDVAGLKTTGKTLLDGRRGKADGDFNEGYAEGGSGGIATKAKGSIKTPSERDIDMGAGGGSRSAADIMKVVRQRTPGLRHIYNKFLKKKPGFQGKVTLKFTIAPGGEVISISIASSTTGYGEFDGKIKNAVSRWKFGKVKSGNTTVTIPFTFSE</sequence>
<keyword evidence="2" id="KW-0812">Transmembrane</keyword>
<gene>
    <name evidence="7" type="ORF">SAMN05720469_1536</name>
</gene>
<evidence type="ECO:0000256" key="5">
    <source>
        <dbReference type="SAM" id="MobiDB-lite"/>
    </source>
</evidence>
<dbReference type="SUPFAM" id="SSF74653">
    <property type="entry name" value="TolA/TonB C-terminal domain"/>
    <property type="match status" value="1"/>
</dbReference>
<keyword evidence="8" id="KW-1185">Reference proteome</keyword>
<dbReference type="AlphaFoldDB" id="A0A1M6Z4K6"/>
<reference evidence="8" key="1">
    <citation type="submission" date="2016-11" db="EMBL/GenBank/DDBJ databases">
        <authorList>
            <person name="Varghese N."/>
            <person name="Submissions S."/>
        </authorList>
    </citation>
    <scope>NUCLEOTIDE SEQUENCE [LARGE SCALE GENOMIC DNA]</scope>
    <source>
        <strain evidence="8">UWOS</strain>
    </source>
</reference>
<feature type="region of interest" description="Disordered" evidence="5">
    <location>
        <begin position="337"/>
        <end position="357"/>
    </location>
</feature>
<evidence type="ECO:0000313" key="8">
    <source>
        <dbReference type="Proteomes" id="UP000184275"/>
    </source>
</evidence>
<dbReference type="GO" id="GO:0055085">
    <property type="term" value="P:transmembrane transport"/>
    <property type="evidence" value="ECO:0007669"/>
    <property type="project" value="InterPro"/>
</dbReference>
<dbReference type="GO" id="GO:0016020">
    <property type="term" value="C:membrane"/>
    <property type="evidence" value="ECO:0007669"/>
    <property type="project" value="UniProtKB-SubCell"/>
</dbReference>
<dbReference type="NCBIfam" id="TIGR01352">
    <property type="entry name" value="tonB_Cterm"/>
    <property type="match status" value="1"/>
</dbReference>
<dbReference type="Gene3D" id="3.30.2420.10">
    <property type="entry name" value="TonB"/>
    <property type="match status" value="1"/>
</dbReference>
<evidence type="ECO:0000259" key="6">
    <source>
        <dbReference type="PROSITE" id="PS52015"/>
    </source>
</evidence>
<organism evidence="7 8">
    <name type="scientific">Fibrobacter intestinalis</name>
    <dbReference type="NCBI Taxonomy" id="28122"/>
    <lineage>
        <taxon>Bacteria</taxon>
        <taxon>Pseudomonadati</taxon>
        <taxon>Fibrobacterota</taxon>
        <taxon>Fibrobacteria</taxon>
        <taxon>Fibrobacterales</taxon>
        <taxon>Fibrobacteraceae</taxon>
        <taxon>Fibrobacter</taxon>
    </lineage>
</organism>